<proteinExistence type="predicted"/>
<protein>
    <submittedName>
        <fullName evidence="1">Uncharacterized protein</fullName>
    </submittedName>
</protein>
<reference evidence="1" key="1">
    <citation type="submission" date="2020-04" db="EMBL/GenBank/DDBJ databases">
        <authorList>
            <person name="Chiriac C."/>
            <person name="Salcher M."/>
            <person name="Ghai R."/>
            <person name="Kavagutti S V."/>
        </authorList>
    </citation>
    <scope>NUCLEOTIDE SEQUENCE</scope>
</reference>
<dbReference type="EMBL" id="LR796734">
    <property type="protein sequence ID" value="CAB4162552.1"/>
    <property type="molecule type" value="Genomic_DNA"/>
</dbReference>
<evidence type="ECO:0000313" key="1">
    <source>
        <dbReference type="EMBL" id="CAB4162552.1"/>
    </source>
</evidence>
<gene>
    <name evidence="1" type="ORF">UFOVP787_59</name>
</gene>
<sequence length="70" mass="7943">MKNKVIVHYVVKHTDKSSVLFGLLIDRKERFETFTDAVKFARGLNGFSKNGVTVYGKPVIEDQTELKEAV</sequence>
<name>A0A6J5NUS4_9CAUD</name>
<organism evidence="1">
    <name type="scientific">uncultured Caudovirales phage</name>
    <dbReference type="NCBI Taxonomy" id="2100421"/>
    <lineage>
        <taxon>Viruses</taxon>
        <taxon>Duplodnaviria</taxon>
        <taxon>Heunggongvirae</taxon>
        <taxon>Uroviricota</taxon>
        <taxon>Caudoviricetes</taxon>
        <taxon>Peduoviridae</taxon>
        <taxon>Maltschvirus</taxon>
        <taxon>Maltschvirus maltsch</taxon>
    </lineage>
</organism>
<accession>A0A6J5NUS4</accession>